<evidence type="ECO:0000256" key="5">
    <source>
        <dbReference type="ARBA" id="ARBA00022692"/>
    </source>
</evidence>
<dbReference type="GO" id="GO:0005524">
    <property type="term" value="F:ATP binding"/>
    <property type="evidence" value="ECO:0007669"/>
    <property type="project" value="InterPro"/>
</dbReference>
<dbReference type="InterPro" id="IPR001611">
    <property type="entry name" value="Leu-rich_rpt"/>
</dbReference>
<dbReference type="PANTHER" id="PTHR45631:SF68">
    <property type="entry name" value="REPEAT FAMILY PROTEIN, PUTATIVE, EXPRESSED-RELATED"/>
    <property type="match status" value="1"/>
</dbReference>
<keyword evidence="9 15" id="KW-1133">Transmembrane helix</keyword>
<evidence type="ECO:0000256" key="11">
    <source>
        <dbReference type="ARBA" id="ARBA00023170"/>
    </source>
</evidence>
<dbReference type="CDD" id="cd14066">
    <property type="entry name" value="STKc_IRAK"/>
    <property type="match status" value="1"/>
</dbReference>
<evidence type="ECO:0000256" key="8">
    <source>
        <dbReference type="ARBA" id="ARBA00022777"/>
    </source>
</evidence>
<dbReference type="FunFam" id="3.80.10.10:FF:000041">
    <property type="entry name" value="LRR receptor-like serine/threonine-protein kinase ERECTA"/>
    <property type="match status" value="1"/>
</dbReference>
<dbReference type="Pfam" id="PF12819">
    <property type="entry name" value="Malectin_like"/>
    <property type="match status" value="1"/>
</dbReference>
<evidence type="ECO:0000256" key="1">
    <source>
        <dbReference type="ARBA" id="ARBA00004167"/>
    </source>
</evidence>
<keyword evidence="7" id="KW-0677">Repeat</keyword>
<evidence type="ECO:0000259" key="16">
    <source>
        <dbReference type="PROSITE" id="PS50011"/>
    </source>
</evidence>
<keyword evidence="11" id="KW-0675">Receptor</keyword>
<dbReference type="EC" id="2.7.11.1" evidence="2"/>
<dbReference type="InterPro" id="IPR011009">
    <property type="entry name" value="Kinase-like_dom_sf"/>
</dbReference>
<dbReference type="Proteomes" id="UP000824469">
    <property type="component" value="Unassembled WGS sequence"/>
</dbReference>
<dbReference type="SMART" id="SM00220">
    <property type="entry name" value="S_TKc"/>
    <property type="match status" value="1"/>
</dbReference>
<sequence length="717" mass="80125">MSGIRMIHMTEYGSLMQRKRANFLVGVASGTSIIDTKRHIDTAKDEYPPEKVMQTAVVGERGLLSYRTNLDGFPGYGWAFSYFAEIQDLGPRESRKFRLNLPNVPDYNNLTINVQENAQASYKLYEPGYTNVSLPFVLSFSFLKTRDSSRGPILNALEFMMLLGFVFAAASLSRLIALHPSADWALEGGDPCLPVPWTWVQCSSDVQLRVTAILLSGKNLTGHIPVEILELTALTDLWLDHNSLNGPIPDFSALIKLERLHLEYNQLSGSLPVSFAYLLYLKELYVQNNLLSGSVSRQILDKGLILNYSGNVIHSIEGSRRNHVALIAGTTIGAFLLLAVAVTGFYACFWRHSIKEAGEKNPVEVQTPFHISISEERDVVLNDITIEVSRCFTLAELEDATEGFQKKIGSGGFGPVYYGTTKDGKEVAVKVLSSDSQQGKREFLNEVALMSRIHHRNLVALLGYCQDQGKTILVYEYMHNGTLREHLHGPASRENHLDWISRLELAKDAAKGVEYLHVGCNPSIIHRDLKSSNILLDKEMRAKVSDFGLSRLAANGTTHVSSIVRGTVGYLDPEYYISQQLTEKSDVYSFGVVLLEMISGREAISNESFGVEFRNIVQWARFHIEKGDIRSIIDPALGTNFNIQCVWKIAEKAMLCVQPYGKLRPTMSDVVKEIQEAIDIEKESESSSEELFDMMSRHSRHSSFISNTLDSTFSDPS</sequence>
<evidence type="ECO:0000256" key="3">
    <source>
        <dbReference type="ARBA" id="ARBA00022527"/>
    </source>
</evidence>
<evidence type="ECO:0000256" key="7">
    <source>
        <dbReference type="ARBA" id="ARBA00022737"/>
    </source>
</evidence>
<feature type="transmembrane region" description="Helical" evidence="15">
    <location>
        <begin position="153"/>
        <end position="177"/>
    </location>
</feature>
<evidence type="ECO:0000256" key="4">
    <source>
        <dbReference type="ARBA" id="ARBA00022614"/>
    </source>
</evidence>
<dbReference type="GO" id="GO:0004674">
    <property type="term" value="F:protein serine/threonine kinase activity"/>
    <property type="evidence" value="ECO:0007669"/>
    <property type="project" value="UniProtKB-KW"/>
</dbReference>
<dbReference type="FunFam" id="1.10.510.10:FF:000146">
    <property type="entry name" value="LRR receptor-like serine/threonine-protein kinase IOS1"/>
    <property type="match status" value="1"/>
</dbReference>
<comment type="catalytic activity">
    <reaction evidence="14">
        <text>L-seryl-[protein] + ATP = O-phospho-L-seryl-[protein] + ADP + H(+)</text>
        <dbReference type="Rhea" id="RHEA:17989"/>
        <dbReference type="Rhea" id="RHEA-COMP:9863"/>
        <dbReference type="Rhea" id="RHEA-COMP:11604"/>
        <dbReference type="ChEBI" id="CHEBI:15378"/>
        <dbReference type="ChEBI" id="CHEBI:29999"/>
        <dbReference type="ChEBI" id="CHEBI:30616"/>
        <dbReference type="ChEBI" id="CHEBI:83421"/>
        <dbReference type="ChEBI" id="CHEBI:456216"/>
        <dbReference type="EC" id="2.7.11.1"/>
    </reaction>
</comment>
<dbReference type="PROSITE" id="PS50011">
    <property type="entry name" value="PROTEIN_KINASE_DOM"/>
    <property type="match status" value="1"/>
</dbReference>
<dbReference type="OMA" id="VAWATSH"/>
<keyword evidence="8" id="KW-0808">Transferase</keyword>
<keyword evidence="12" id="KW-0325">Glycoprotein</keyword>
<dbReference type="InterPro" id="IPR008271">
    <property type="entry name" value="Ser/Thr_kinase_AS"/>
</dbReference>
<comment type="caution">
    <text evidence="17">The sequence shown here is derived from an EMBL/GenBank/DDBJ whole genome shotgun (WGS) entry which is preliminary data.</text>
</comment>
<dbReference type="InterPro" id="IPR001245">
    <property type="entry name" value="Ser-Thr/Tyr_kinase_cat_dom"/>
</dbReference>
<keyword evidence="3" id="KW-0723">Serine/threonine-protein kinase</keyword>
<reference evidence="17 18" key="1">
    <citation type="journal article" date="2021" name="Nat. Plants">
        <title>The Taxus genome provides insights into paclitaxel biosynthesis.</title>
        <authorList>
            <person name="Xiong X."/>
            <person name="Gou J."/>
            <person name="Liao Q."/>
            <person name="Li Y."/>
            <person name="Zhou Q."/>
            <person name="Bi G."/>
            <person name="Li C."/>
            <person name="Du R."/>
            <person name="Wang X."/>
            <person name="Sun T."/>
            <person name="Guo L."/>
            <person name="Liang H."/>
            <person name="Lu P."/>
            <person name="Wu Y."/>
            <person name="Zhang Z."/>
            <person name="Ro D.K."/>
            <person name="Shang Y."/>
            <person name="Huang S."/>
            <person name="Yan J."/>
        </authorList>
    </citation>
    <scope>NUCLEOTIDE SEQUENCE [LARGE SCALE GENOMIC DNA]</scope>
    <source>
        <strain evidence="17">Ta-2019</strain>
    </source>
</reference>
<accession>A0AA38GY08</accession>
<keyword evidence="6" id="KW-0732">Signal</keyword>
<dbReference type="EMBL" id="JAHRHJ020000001">
    <property type="protein sequence ID" value="KAH9331554.1"/>
    <property type="molecule type" value="Genomic_DNA"/>
</dbReference>
<evidence type="ECO:0000313" key="17">
    <source>
        <dbReference type="EMBL" id="KAH9331554.1"/>
    </source>
</evidence>
<evidence type="ECO:0000256" key="14">
    <source>
        <dbReference type="ARBA" id="ARBA00048679"/>
    </source>
</evidence>
<comment type="catalytic activity">
    <reaction evidence="13">
        <text>L-threonyl-[protein] + ATP = O-phospho-L-threonyl-[protein] + ADP + H(+)</text>
        <dbReference type="Rhea" id="RHEA:46608"/>
        <dbReference type="Rhea" id="RHEA-COMP:11060"/>
        <dbReference type="Rhea" id="RHEA-COMP:11605"/>
        <dbReference type="ChEBI" id="CHEBI:15378"/>
        <dbReference type="ChEBI" id="CHEBI:30013"/>
        <dbReference type="ChEBI" id="CHEBI:30616"/>
        <dbReference type="ChEBI" id="CHEBI:61977"/>
        <dbReference type="ChEBI" id="CHEBI:456216"/>
        <dbReference type="EC" id="2.7.11.1"/>
    </reaction>
</comment>
<dbReference type="Gene3D" id="3.30.200.20">
    <property type="entry name" value="Phosphorylase Kinase, domain 1"/>
    <property type="match status" value="1"/>
</dbReference>
<evidence type="ECO:0000256" key="12">
    <source>
        <dbReference type="ARBA" id="ARBA00023180"/>
    </source>
</evidence>
<dbReference type="InterPro" id="IPR000719">
    <property type="entry name" value="Prot_kinase_dom"/>
</dbReference>
<dbReference type="InterPro" id="IPR024788">
    <property type="entry name" value="Malectin-like_Carb-bd_dom"/>
</dbReference>
<keyword evidence="4" id="KW-0433">Leucine-rich repeat</keyword>
<dbReference type="Pfam" id="PF00560">
    <property type="entry name" value="LRR_1"/>
    <property type="match status" value="1"/>
</dbReference>
<organism evidence="17 18">
    <name type="scientific">Taxus chinensis</name>
    <name type="common">Chinese yew</name>
    <name type="synonym">Taxus wallichiana var. chinensis</name>
    <dbReference type="NCBI Taxonomy" id="29808"/>
    <lineage>
        <taxon>Eukaryota</taxon>
        <taxon>Viridiplantae</taxon>
        <taxon>Streptophyta</taxon>
        <taxon>Embryophyta</taxon>
        <taxon>Tracheophyta</taxon>
        <taxon>Spermatophyta</taxon>
        <taxon>Pinopsida</taxon>
        <taxon>Pinidae</taxon>
        <taxon>Conifers II</taxon>
        <taxon>Cupressales</taxon>
        <taxon>Taxaceae</taxon>
        <taxon>Taxus</taxon>
    </lineage>
</organism>
<dbReference type="PROSITE" id="PS00108">
    <property type="entry name" value="PROTEIN_KINASE_ST"/>
    <property type="match status" value="1"/>
</dbReference>
<comment type="subcellular location">
    <subcellularLocation>
        <location evidence="1">Membrane</location>
        <topology evidence="1">Single-pass membrane protein</topology>
    </subcellularLocation>
</comment>
<dbReference type="Gene3D" id="1.10.510.10">
    <property type="entry name" value="Transferase(Phosphotransferase) domain 1"/>
    <property type="match status" value="1"/>
</dbReference>
<evidence type="ECO:0000313" key="18">
    <source>
        <dbReference type="Proteomes" id="UP000824469"/>
    </source>
</evidence>
<feature type="non-terminal residue" evidence="17">
    <location>
        <position position="1"/>
    </location>
</feature>
<dbReference type="InterPro" id="IPR032675">
    <property type="entry name" value="LRR_dom_sf"/>
</dbReference>
<dbReference type="FunFam" id="3.30.200.20:FF:000394">
    <property type="entry name" value="Leucine-rich repeat receptor-like protein kinase"/>
    <property type="match status" value="1"/>
</dbReference>
<evidence type="ECO:0000256" key="10">
    <source>
        <dbReference type="ARBA" id="ARBA00023136"/>
    </source>
</evidence>
<protein>
    <recommendedName>
        <fullName evidence="2">non-specific serine/threonine protein kinase</fullName>
        <ecNumber evidence="2">2.7.11.1</ecNumber>
    </recommendedName>
</protein>
<feature type="transmembrane region" description="Helical" evidence="15">
    <location>
        <begin position="324"/>
        <end position="347"/>
    </location>
</feature>
<evidence type="ECO:0000256" key="15">
    <source>
        <dbReference type="SAM" id="Phobius"/>
    </source>
</evidence>
<evidence type="ECO:0000256" key="13">
    <source>
        <dbReference type="ARBA" id="ARBA00047899"/>
    </source>
</evidence>
<proteinExistence type="predicted"/>
<keyword evidence="18" id="KW-1185">Reference proteome</keyword>
<dbReference type="SUPFAM" id="SSF56112">
    <property type="entry name" value="Protein kinase-like (PK-like)"/>
    <property type="match status" value="1"/>
</dbReference>
<feature type="domain" description="Protein kinase" evidence="16">
    <location>
        <begin position="402"/>
        <end position="704"/>
    </location>
</feature>
<keyword evidence="8" id="KW-0418">Kinase</keyword>
<name>A0AA38GY08_TAXCH</name>
<gene>
    <name evidence="17" type="ORF">KI387_003662</name>
</gene>
<keyword evidence="5 15" id="KW-0812">Transmembrane</keyword>
<dbReference type="AlphaFoldDB" id="A0AA38GY08"/>
<dbReference type="Pfam" id="PF07714">
    <property type="entry name" value="PK_Tyr_Ser-Thr"/>
    <property type="match status" value="1"/>
</dbReference>
<evidence type="ECO:0000256" key="6">
    <source>
        <dbReference type="ARBA" id="ARBA00022729"/>
    </source>
</evidence>
<evidence type="ECO:0000256" key="9">
    <source>
        <dbReference type="ARBA" id="ARBA00022989"/>
    </source>
</evidence>
<dbReference type="GO" id="GO:0016020">
    <property type="term" value="C:membrane"/>
    <property type="evidence" value="ECO:0007669"/>
    <property type="project" value="UniProtKB-SubCell"/>
</dbReference>
<dbReference type="SUPFAM" id="SSF52058">
    <property type="entry name" value="L domain-like"/>
    <property type="match status" value="1"/>
</dbReference>
<dbReference type="PANTHER" id="PTHR45631">
    <property type="entry name" value="OS07G0107800 PROTEIN-RELATED"/>
    <property type="match status" value="1"/>
</dbReference>
<dbReference type="Gene3D" id="3.80.10.10">
    <property type="entry name" value="Ribonuclease Inhibitor"/>
    <property type="match status" value="1"/>
</dbReference>
<evidence type="ECO:0000256" key="2">
    <source>
        <dbReference type="ARBA" id="ARBA00012513"/>
    </source>
</evidence>
<keyword evidence="10 15" id="KW-0472">Membrane</keyword>